<feature type="signal peptide" evidence="1">
    <location>
        <begin position="1"/>
        <end position="21"/>
    </location>
</feature>
<evidence type="ECO:0000259" key="2">
    <source>
        <dbReference type="Pfam" id="PF13827"/>
    </source>
</evidence>
<reference evidence="3 4" key="1">
    <citation type="submission" date="2018-10" db="EMBL/GenBank/DDBJ databases">
        <title>The genome of Lysobacter enzymogenes OH11.</title>
        <authorList>
            <person name="Liu F."/>
            <person name="Zhao Y."/>
            <person name="Qian G."/>
            <person name="Chen Y."/>
            <person name="Xu H."/>
        </authorList>
    </citation>
    <scope>NUCLEOTIDE SEQUENCE [LARGE SCALE GENOMIC DNA]</scope>
    <source>
        <strain evidence="3 4">OH11</strain>
    </source>
</reference>
<evidence type="ECO:0000313" key="3">
    <source>
        <dbReference type="EMBL" id="ROU05336.1"/>
    </source>
</evidence>
<protein>
    <submittedName>
        <fullName evidence="3">DUF4189 domain-containing protein</fullName>
    </submittedName>
</protein>
<dbReference type="AlphaFoldDB" id="A0A3N2RD93"/>
<dbReference type="Proteomes" id="UP000275910">
    <property type="component" value="Unassembled WGS sequence"/>
</dbReference>
<organism evidence="3 4">
    <name type="scientific">Lysobacter enzymogenes</name>
    <dbReference type="NCBI Taxonomy" id="69"/>
    <lineage>
        <taxon>Bacteria</taxon>
        <taxon>Pseudomonadati</taxon>
        <taxon>Pseudomonadota</taxon>
        <taxon>Gammaproteobacteria</taxon>
        <taxon>Lysobacterales</taxon>
        <taxon>Lysobacteraceae</taxon>
        <taxon>Lysobacter</taxon>
    </lineage>
</organism>
<keyword evidence="1" id="KW-0732">Signal</keyword>
<name>A0A3N2RD93_LYSEN</name>
<evidence type="ECO:0000313" key="4">
    <source>
        <dbReference type="Proteomes" id="UP000275910"/>
    </source>
</evidence>
<feature type="domain" description="DUF4189" evidence="2">
    <location>
        <begin position="61"/>
        <end position="157"/>
    </location>
</feature>
<sequence length="164" mass="17707">MRSQSIALLLATLLMPGAALSCPQGTVPQQGVGWQGCAPVPGTAPTSSPHAKAREVWEDRWGAIALNRSNISAGFGSASGLRRKKQAESAALKDCRSKGIEQCQVEFIYYSQCAVIVWGDRTSNITGASSIEHARDIGMEKCEQTKDTNCEVLFSQCSYPERIQ</sequence>
<dbReference type="Pfam" id="PF13827">
    <property type="entry name" value="DUF4189"/>
    <property type="match status" value="1"/>
</dbReference>
<dbReference type="EMBL" id="RCTY01000047">
    <property type="protein sequence ID" value="ROU05336.1"/>
    <property type="molecule type" value="Genomic_DNA"/>
</dbReference>
<proteinExistence type="predicted"/>
<evidence type="ECO:0000256" key="1">
    <source>
        <dbReference type="SAM" id="SignalP"/>
    </source>
</evidence>
<gene>
    <name evidence="3" type="ORF">D9T17_19635</name>
</gene>
<feature type="chain" id="PRO_5018112759" evidence="1">
    <location>
        <begin position="22"/>
        <end position="164"/>
    </location>
</feature>
<dbReference type="InterPro" id="IPR025240">
    <property type="entry name" value="DUF4189"/>
</dbReference>
<accession>A0A3N2RD93</accession>
<dbReference type="PROSITE" id="PS51257">
    <property type="entry name" value="PROKAR_LIPOPROTEIN"/>
    <property type="match status" value="1"/>
</dbReference>
<comment type="caution">
    <text evidence="3">The sequence shown here is derived from an EMBL/GenBank/DDBJ whole genome shotgun (WGS) entry which is preliminary data.</text>
</comment>